<dbReference type="CDD" id="cd08161">
    <property type="entry name" value="SET"/>
    <property type="match status" value="1"/>
</dbReference>
<dbReference type="InterPro" id="IPR046341">
    <property type="entry name" value="SET_dom_sf"/>
</dbReference>
<evidence type="ECO:0000259" key="1">
    <source>
        <dbReference type="PROSITE" id="PS50280"/>
    </source>
</evidence>
<dbReference type="EMBL" id="KR029583">
    <property type="protein sequence ID" value="AKH46432.1"/>
    <property type="molecule type" value="Genomic_DNA"/>
</dbReference>
<name>A0A0F7L4J4_9VIRU</name>
<dbReference type="SUPFAM" id="SSF51182">
    <property type="entry name" value="RmlC-like cupins"/>
    <property type="match status" value="1"/>
</dbReference>
<dbReference type="InterPro" id="IPR001214">
    <property type="entry name" value="SET_dom"/>
</dbReference>
<reference evidence="2" key="1">
    <citation type="journal article" date="2015" name="Front. Microbiol.">
        <title>Combining genomic sequencing methods to explore viral diversity and reveal potential virus-host interactions.</title>
        <authorList>
            <person name="Chow C.E."/>
            <person name="Winget D.M."/>
            <person name="White R.A.III."/>
            <person name="Hallam S.J."/>
            <person name="Suttle C.A."/>
        </authorList>
    </citation>
    <scope>NUCLEOTIDE SEQUENCE</scope>
    <source>
        <strain evidence="2">Anoxic3_8</strain>
    </source>
</reference>
<feature type="domain" description="SET" evidence="1">
    <location>
        <begin position="196"/>
        <end position="281"/>
    </location>
</feature>
<dbReference type="Gene3D" id="2.170.270.10">
    <property type="entry name" value="SET domain"/>
    <property type="match status" value="1"/>
</dbReference>
<reference evidence="2" key="2">
    <citation type="submission" date="2015-03" db="EMBL/GenBank/DDBJ databases">
        <authorList>
            <person name="Chow C.-E.T."/>
            <person name="Winget D.M."/>
            <person name="White R.A.III."/>
            <person name="Hallam S.J."/>
            <person name="Suttle C.A."/>
        </authorList>
    </citation>
    <scope>NUCLEOTIDE SEQUENCE</scope>
    <source>
        <strain evidence="2">Anoxic3_8</strain>
    </source>
</reference>
<proteinExistence type="predicted"/>
<dbReference type="SUPFAM" id="SSF82199">
    <property type="entry name" value="SET domain"/>
    <property type="match status" value="1"/>
</dbReference>
<accession>A0A0F7L4J4</accession>
<organism evidence="2">
    <name type="scientific">uncultured marine virus</name>
    <dbReference type="NCBI Taxonomy" id="186617"/>
    <lineage>
        <taxon>Viruses</taxon>
        <taxon>environmental samples</taxon>
    </lineage>
</organism>
<dbReference type="Pfam" id="PF00856">
    <property type="entry name" value="SET"/>
    <property type="match status" value="1"/>
</dbReference>
<protein>
    <recommendedName>
        <fullName evidence="1">SET domain-containing protein</fullName>
    </recommendedName>
</protein>
<sequence length="295" mass="33455">MQAFNQQPVLYNNSDYLPSQMNLQEVEELEERALKEEQVECSVVHRFAPGIYIREVTIPAGTFSIGHLQKTEHLNIMLQGRVTMIGEDEEWVDLAAPTTFVSKPGRKIGFIKEEMVWQNVYATAETDIEKLEDMFLEKSMTFKEHQDSERLLLTFNNSDAVQDYYKVLEEFGLDQEDVRKQTLNEDDQIPFPNGSYSIQVSKSDIDGKGMFATSSFNIDEVIAPARLEGKRTPAGRYVNHSKTPNCYFILDDSNDIYLTALIPLTGCLGGKLGDELTVDYRQALSLQNGGILCQQ</sequence>
<dbReference type="PROSITE" id="PS50280">
    <property type="entry name" value="SET"/>
    <property type="match status" value="1"/>
</dbReference>
<evidence type="ECO:0000313" key="2">
    <source>
        <dbReference type="EMBL" id="AKH46432.1"/>
    </source>
</evidence>
<dbReference type="InterPro" id="IPR011051">
    <property type="entry name" value="RmlC_Cupin_sf"/>
</dbReference>